<dbReference type="InterPro" id="IPR011011">
    <property type="entry name" value="Znf_FYVE_PHD"/>
</dbReference>
<dbReference type="SUPFAM" id="SSF57903">
    <property type="entry name" value="FYVE/PHD zinc finger"/>
    <property type="match status" value="1"/>
</dbReference>
<dbReference type="PANTHER" id="PTHR37445">
    <property type="entry name" value="PROTEIN CBG24663"/>
    <property type="match status" value="1"/>
</dbReference>
<dbReference type="Proteomes" id="UP001168821">
    <property type="component" value="Unassembled WGS sequence"/>
</dbReference>
<evidence type="ECO:0000313" key="1">
    <source>
        <dbReference type="EMBL" id="KAJ3660015.1"/>
    </source>
</evidence>
<dbReference type="AlphaFoldDB" id="A0AA38IN68"/>
<comment type="caution">
    <text evidence="1">The sequence shown here is derived from an EMBL/GenBank/DDBJ whole genome shotgun (WGS) entry which is preliminary data.</text>
</comment>
<reference evidence="1" key="1">
    <citation type="journal article" date="2023" name="G3 (Bethesda)">
        <title>Whole genome assemblies of Zophobas morio and Tenebrio molitor.</title>
        <authorList>
            <person name="Kaur S."/>
            <person name="Stinson S.A."/>
            <person name="diCenzo G.C."/>
        </authorList>
    </citation>
    <scope>NUCLEOTIDE SEQUENCE</scope>
    <source>
        <strain evidence="1">QUZm001</strain>
    </source>
</reference>
<proteinExistence type="predicted"/>
<protein>
    <recommendedName>
        <fullName evidence="3">Zinc finger PHD-type domain-containing protein</fullName>
    </recommendedName>
</protein>
<accession>A0AA38IN68</accession>
<organism evidence="1 2">
    <name type="scientific">Zophobas morio</name>
    <dbReference type="NCBI Taxonomy" id="2755281"/>
    <lineage>
        <taxon>Eukaryota</taxon>
        <taxon>Metazoa</taxon>
        <taxon>Ecdysozoa</taxon>
        <taxon>Arthropoda</taxon>
        <taxon>Hexapoda</taxon>
        <taxon>Insecta</taxon>
        <taxon>Pterygota</taxon>
        <taxon>Neoptera</taxon>
        <taxon>Endopterygota</taxon>
        <taxon>Coleoptera</taxon>
        <taxon>Polyphaga</taxon>
        <taxon>Cucujiformia</taxon>
        <taxon>Tenebrionidae</taxon>
        <taxon>Zophobas</taxon>
    </lineage>
</organism>
<evidence type="ECO:0000313" key="2">
    <source>
        <dbReference type="Proteomes" id="UP001168821"/>
    </source>
</evidence>
<keyword evidence="2" id="KW-1185">Reference proteome</keyword>
<dbReference type="PANTHER" id="PTHR37445:SF3">
    <property type="entry name" value="ZINC FINGER PHD-TYPE DOMAIN-CONTAINING PROTEIN"/>
    <property type="match status" value="1"/>
</dbReference>
<gene>
    <name evidence="1" type="ORF">Zmor_011672</name>
</gene>
<dbReference type="Gene3D" id="3.30.40.10">
    <property type="entry name" value="Zinc/RING finger domain, C3HC4 (zinc finger)"/>
    <property type="match status" value="1"/>
</dbReference>
<dbReference type="EMBL" id="JALNTZ010000003">
    <property type="protein sequence ID" value="KAJ3660015.1"/>
    <property type="molecule type" value="Genomic_DNA"/>
</dbReference>
<dbReference type="InterPro" id="IPR013083">
    <property type="entry name" value="Znf_RING/FYVE/PHD"/>
</dbReference>
<evidence type="ECO:0008006" key="3">
    <source>
        <dbReference type="Google" id="ProtNLM"/>
    </source>
</evidence>
<sequence>MNLCNNCGKATNNNHIQCDGCQGYLHLGCVGLSENDIKNNKNTNMSQFKDIKNLIATITSDFDTKLNNLKSQFEVQLMDLKKLIDQPKPDPSSKSNDNFEEVVFEVIERQKRKNNIVIFGLEEPIRNDGEHTSNDQLEVLNILKEINPNCDGNSLKILRLGRFNKDNPRARPVKVIFNNEFDATYYLKNSKKIKNNARYKNCFVASDKTPRQLEYYKKLKQQLIERKTKGESNLTIRYFNDVPKITNLN</sequence>
<name>A0AA38IN68_9CUCU</name>